<proteinExistence type="predicted"/>
<dbReference type="Gene3D" id="3.40.50.2300">
    <property type="match status" value="2"/>
</dbReference>
<protein>
    <submittedName>
        <fullName evidence="5">Putative HTH-type transcriptional repressor ExuR</fullName>
    </submittedName>
</protein>
<dbReference type="Pfam" id="PF13377">
    <property type="entry name" value="Peripla_BP_3"/>
    <property type="match status" value="1"/>
</dbReference>
<evidence type="ECO:0000256" key="1">
    <source>
        <dbReference type="ARBA" id="ARBA00023015"/>
    </source>
</evidence>
<evidence type="ECO:0000256" key="2">
    <source>
        <dbReference type="ARBA" id="ARBA00023125"/>
    </source>
</evidence>
<dbReference type="Gene3D" id="1.10.260.40">
    <property type="entry name" value="lambda repressor-like DNA-binding domains"/>
    <property type="match status" value="1"/>
</dbReference>
<reference evidence="5" key="1">
    <citation type="journal article" date="2014" name="Int. J. Syst. Evol. Microbiol.">
        <title>Complete genome sequence of Corynebacterium casei LMG S-19264T (=DSM 44701T), isolated from a smear-ripened cheese.</title>
        <authorList>
            <consortium name="US DOE Joint Genome Institute (JGI-PGF)"/>
            <person name="Walter F."/>
            <person name="Albersmeier A."/>
            <person name="Kalinowski J."/>
            <person name="Ruckert C."/>
        </authorList>
    </citation>
    <scope>NUCLEOTIDE SEQUENCE</scope>
    <source>
        <strain evidence="5">CGMCC 1.15371</strain>
    </source>
</reference>
<dbReference type="RefSeq" id="WP_188687806.1">
    <property type="nucleotide sequence ID" value="NZ_BMIR01000001.1"/>
</dbReference>
<dbReference type="CDD" id="cd01392">
    <property type="entry name" value="HTH_LacI"/>
    <property type="match status" value="1"/>
</dbReference>
<dbReference type="Proteomes" id="UP000628775">
    <property type="component" value="Unassembled WGS sequence"/>
</dbReference>
<gene>
    <name evidence="5" type="primary">exuR</name>
    <name evidence="5" type="ORF">GCM10011391_01100</name>
</gene>
<accession>A0A8J2VEY6</accession>
<dbReference type="GO" id="GO:0000976">
    <property type="term" value="F:transcription cis-regulatory region binding"/>
    <property type="evidence" value="ECO:0007669"/>
    <property type="project" value="TreeGrafter"/>
</dbReference>
<keyword evidence="3" id="KW-0804">Transcription</keyword>
<sequence length="326" mass="35897">MSVTIKDIAKQAGVSYSTVSKALRDSPLVKPPTKKRIIAIAEQLGYKPNVAARNLVSRRSQTIGVVWPTIERVAHSALITSLNQRLEAINYTTLISINDMKTAFSTFNQYPVDAILAFNDSYSPIDYTSSVPIVTYGIAGQHSPFLTIDVNRKKAIQIAVEQLIQLGHQHISYIGDLSGDFLQEEKVKGFKNALELFQLKPFADQTIKVQGLEQYDGYIAARKLLGKKSRPTAIISGSHDLSRGILQAIYENQLSVPVDISLISYDNIPERHHLDIALSTVGVPIDTITKTLVDALMHTIEGKAVPQTIYLEPELNLASSCQALTL</sequence>
<evidence type="ECO:0000313" key="5">
    <source>
        <dbReference type="EMBL" id="GGE26554.1"/>
    </source>
</evidence>
<feature type="domain" description="HTH lacI-type" evidence="4">
    <location>
        <begin position="3"/>
        <end position="57"/>
    </location>
</feature>
<dbReference type="EMBL" id="BMIR01000001">
    <property type="protein sequence ID" value="GGE26554.1"/>
    <property type="molecule type" value="Genomic_DNA"/>
</dbReference>
<dbReference type="InterPro" id="IPR010982">
    <property type="entry name" value="Lambda_DNA-bd_dom_sf"/>
</dbReference>
<dbReference type="PANTHER" id="PTHR30146:SF150">
    <property type="entry name" value="ARABINOSE METABOLISM TRANSCRIPTIONAL REPRESSOR"/>
    <property type="match status" value="1"/>
</dbReference>
<organism evidence="5 6">
    <name type="scientific">Pullulanibacillus camelliae</name>
    <dbReference type="NCBI Taxonomy" id="1707096"/>
    <lineage>
        <taxon>Bacteria</taxon>
        <taxon>Bacillati</taxon>
        <taxon>Bacillota</taxon>
        <taxon>Bacilli</taxon>
        <taxon>Bacillales</taxon>
        <taxon>Sporolactobacillaceae</taxon>
        <taxon>Pullulanibacillus</taxon>
    </lineage>
</organism>
<dbReference type="SUPFAM" id="SSF53822">
    <property type="entry name" value="Periplasmic binding protein-like I"/>
    <property type="match status" value="1"/>
</dbReference>
<dbReference type="GO" id="GO:0003700">
    <property type="term" value="F:DNA-binding transcription factor activity"/>
    <property type="evidence" value="ECO:0007669"/>
    <property type="project" value="TreeGrafter"/>
</dbReference>
<evidence type="ECO:0000313" key="6">
    <source>
        <dbReference type="Proteomes" id="UP000628775"/>
    </source>
</evidence>
<dbReference type="SUPFAM" id="SSF47413">
    <property type="entry name" value="lambda repressor-like DNA-binding domains"/>
    <property type="match status" value="1"/>
</dbReference>
<dbReference type="SMART" id="SM00354">
    <property type="entry name" value="HTH_LACI"/>
    <property type="match status" value="1"/>
</dbReference>
<dbReference type="AlphaFoldDB" id="A0A8J2VEY6"/>
<dbReference type="Pfam" id="PF00356">
    <property type="entry name" value="LacI"/>
    <property type="match status" value="1"/>
</dbReference>
<dbReference type="InterPro" id="IPR046335">
    <property type="entry name" value="LacI/GalR-like_sensor"/>
</dbReference>
<dbReference type="InterPro" id="IPR028082">
    <property type="entry name" value="Peripla_BP_I"/>
</dbReference>
<comment type="caution">
    <text evidence="5">The sequence shown here is derived from an EMBL/GenBank/DDBJ whole genome shotgun (WGS) entry which is preliminary data.</text>
</comment>
<dbReference type="PROSITE" id="PS00356">
    <property type="entry name" value="HTH_LACI_1"/>
    <property type="match status" value="1"/>
</dbReference>
<evidence type="ECO:0000256" key="3">
    <source>
        <dbReference type="ARBA" id="ARBA00023163"/>
    </source>
</evidence>
<keyword evidence="2" id="KW-0238">DNA-binding</keyword>
<keyword evidence="6" id="KW-1185">Reference proteome</keyword>
<dbReference type="PROSITE" id="PS50932">
    <property type="entry name" value="HTH_LACI_2"/>
    <property type="match status" value="1"/>
</dbReference>
<dbReference type="PANTHER" id="PTHR30146">
    <property type="entry name" value="LACI-RELATED TRANSCRIPTIONAL REPRESSOR"/>
    <property type="match status" value="1"/>
</dbReference>
<evidence type="ECO:0000259" key="4">
    <source>
        <dbReference type="PROSITE" id="PS50932"/>
    </source>
</evidence>
<keyword evidence="1" id="KW-0805">Transcription regulation</keyword>
<reference evidence="5" key="2">
    <citation type="submission" date="2020-09" db="EMBL/GenBank/DDBJ databases">
        <authorList>
            <person name="Sun Q."/>
            <person name="Zhou Y."/>
        </authorList>
    </citation>
    <scope>NUCLEOTIDE SEQUENCE</scope>
    <source>
        <strain evidence="5">CGMCC 1.15371</strain>
    </source>
</reference>
<name>A0A8J2VEY6_9BACL</name>
<dbReference type="InterPro" id="IPR000843">
    <property type="entry name" value="HTH_LacI"/>
</dbReference>